<keyword evidence="11" id="KW-0472">Membrane</keyword>
<protein>
    <recommendedName>
        <fullName evidence="17">Leishmanolysin-like peptidase</fullName>
        <ecNumber evidence="17">3.4.24.-</ecNumber>
    </recommendedName>
</protein>
<feature type="region of interest" description="Disordered" evidence="18">
    <location>
        <begin position="52"/>
        <end position="74"/>
    </location>
</feature>
<reference evidence="19 20" key="1">
    <citation type="submission" date="2017-03" db="EMBL/GenBank/DDBJ databases">
        <title>An alternative strategy for trypanosome survival in the mammalian bloodstream revealed through genome and transcriptome analysis of the ubiquitous bovine parasite Trypanosoma (Megatrypanum) theileri.</title>
        <authorList>
            <person name="Kelly S."/>
            <person name="Ivens A."/>
            <person name="Mott A."/>
            <person name="O'Neill E."/>
            <person name="Emms D."/>
            <person name="Macleod O."/>
            <person name="Voorheis P."/>
            <person name="Matthews J."/>
            <person name="Matthews K."/>
            <person name="Carrington M."/>
        </authorList>
    </citation>
    <scope>NUCLEOTIDE SEQUENCE [LARGE SCALE GENOMIC DNA]</scope>
    <source>
        <strain evidence="19">Edinburgh</strain>
    </source>
</reference>
<accession>A0A1X0NKX6</accession>
<name>A0A1X0NKX6_9TRYP</name>
<evidence type="ECO:0000256" key="9">
    <source>
        <dbReference type="ARBA" id="ARBA00022889"/>
    </source>
</evidence>
<comment type="cofactor">
    <cofactor evidence="16 17">
        <name>Zn(2+)</name>
        <dbReference type="ChEBI" id="CHEBI:29105"/>
    </cofactor>
    <text evidence="16 17">Binds 1 zinc ion per subunit.</text>
</comment>
<feature type="compositionally biased region" description="Polar residues" evidence="18">
    <location>
        <begin position="728"/>
        <end position="738"/>
    </location>
</feature>
<dbReference type="GO" id="GO:0016020">
    <property type="term" value="C:membrane"/>
    <property type="evidence" value="ECO:0007669"/>
    <property type="project" value="UniProtKB-SubCell"/>
</dbReference>
<evidence type="ECO:0000256" key="16">
    <source>
        <dbReference type="PIRSR" id="PIRSR601577-2"/>
    </source>
</evidence>
<dbReference type="EC" id="3.4.24.-" evidence="17"/>
<dbReference type="Proteomes" id="UP000192257">
    <property type="component" value="Unassembled WGS sequence"/>
</dbReference>
<feature type="region of interest" description="Disordered" evidence="18">
    <location>
        <begin position="663"/>
        <end position="738"/>
    </location>
</feature>
<dbReference type="EMBL" id="NBCO01000036">
    <property type="protein sequence ID" value="ORC85346.1"/>
    <property type="molecule type" value="Genomic_DNA"/>
</dbReference>
<dbReference type="GO" id="GO:0046872">
    <property type="term" value="F:metal ion binding"/>
    <property type="evidence" value="ECO:0007669"/>
    <property type="project" value="UniProtKB-KW"/>
</dbReference>
<feature type="compositionally biased region" description="Polar residues" evidence="18">
    <location>
        <begin position="52"/>
        <end position="69"/>
    </location>
</feature>
<evidence type="ECO:0000256" key="18">
    <source>
        <dbReference type="SAM" id="MobiDB-lite"/>
    </source>
</evidence>
<feature type="signal peptide" evidence="17">
    <location>
        <begin position="1"/>
        <end position="21"/>
    </location>
</feature>
<dbReference type="GO" id="GO:0005737">
    <property type="term" value="C:cytoplasm"/>
    <property type="evidence" value="ECO:0007669"/>
    <property type="project" value="TreeGrafter"/>
</dbReference>
<evidence type="ECO:0000256" key="14">
    <source>
        <dbReference type="ARBA" id="ARBA00023180"/>
    </source>
</evidence>
<evidence type="ECO:0000256" key="15">
    <source>
        <dbReference type="PIRSR" id="PIRSR601577-1"/>
    </source>
</evidence>
<dbReference type="OrthoDB" id="527990at2759"/>
<keyword evidence="6 17" id="KW-0732">Signal</keyword>
<evidence type="ECO:0000256" key="17">
    <source>
        <dbReference type="RuleBase" id="RU366077"/>
    </source>
</evidence>
<organism evidence="19 20">
    <name type="scientific">Trypanosoma theileri</name>
    <dbReference type="NCBI Taxonomy" id="67003"/>
    <lineage>
        <taxon>Eukaryota</taxon>
        <taxon>Discoba</taxon>
        <taxon>Euglenozoa</taxon>
        <taxon>Kinetoplastea</taxon>
        <taxon>Metakinetoplastina</taxon>
        <taxon>Trypanosomatida</taxon>
        <taxon>Trypanosomatidae</taxon>
        <taxon>Trypanosoma</taxon>
    </lineage>
</organism>
<evidence type="ECO:0000256" key="7">
    <source>
        <dbReference type="ARBA" id="ARBA00022801"/>
    </source>
</evidence>
<evidence type="ECO:0000313" key="19">
    <source>
        <dbReference type="EMBL" id="ORC85346.1"/>
    </source>
</evidence>
<evidence type="ECO:0000256" key="3">
    <source>
        <dbReference type="ARBA" id="ARBA00005860"/>
    </source>
</evidence>
<dbReference type="RefSeq" id="XP_028879412.1">
    <property type="nucleotide sequence ID" value="XM_029029391.1"/>
</dbReference>
<feature type="chain" id="PRO_5023971398" description="Leishmanolysin-like peptidase" evidence="17">
    <location>
        <begin position="22"/>
        <end position="770"/>
    </location>
</feature>
<comment type="similarity">
    <text evidence="3 17">Belongs to the peptidase M8 family.</text>
</comment>
<dbReference type="Gene3D" id="3.90.132.10">
    <property type="entry name" value="Leishmanolysin , domain 2"/>
    <property type="match status" value="2"/>
</dbReference>
<dbReference type="GeneID" id="39989171"/>
<evidence type="ECO:0000256" key="10">
    <source>
        <dbReference type="ARBA" id="ARBA00023049"/>
    </source>
</evidence>
<keyword evidence="13" id="KW-1015">Disulfide bond</keyword>
<evidence type="ECO:0000256" key="11">
    <source>
        <dbReference type="ARBA" id="ARBA00023136"/>
    </source>
</evidence>
<comment type="catalytic activity">
    <reaction evidence="1">
        <text>Preference for hydrophobic residues at P1 and P1' and basic residues at P2' and P3'. A model nonapeptide is cleaved at -Ala-Tyr-|-Leu-Lys-Lys-.</text>
        <dbReference type="EC" id="3.4.24.36"/>
    </reaction>
</comment>
<dbReference type="PANTHER" id="PTHR10942">
    <property type="entry name" value="LEISHMANOLYSIN-LIKE PEPTIDASE"/>
    <property type="match status" value="1"/>
</dbReference>
<dbReference type="PANTHER" id="PTHR10942:SF0">
    <property type="entry name" value="LEISHMANOLYSIN-LIKE PEPTIDASE"/>
    <property type="match status" value="1"/>
</dbReference>
<keyword evidence="12" id="KW-0865">Zymogen</keyword>
<keyword evidence="7 17" id="KW-0378">Hydrolase</keyword>
<feature type="active site" evidence="15">
    <location>
        <position position="239"/>
    </location>
</feature>
<feature type="binding site" evidence="16">
    <location>
        <position position="426"/>
    </location>
    <ligand>
        <name>Zn(2+)</name>
        <dbReference type="ChEBI" id="CHEBI:29105"/>
        <note>catalytic</note>
    </ligand>
</feature>
<dbReference type="Gene3D" id="3.10.170.20">
    <property type="match status" value="1"/>
</dbReference>
<evidence type="ECO:0000313" key="20">
    <source>
        <dbReference type="Proteomes" id="UP000192257"/>
    </source>
</evidence>
<evidence type="ECO:0000256" key="12">
    <source>
        <dbReference type="ARBA" id="ARBA00023145"/>
    </source>
</evidence>
<dbReference type="AlphaFoldDB" id="A0A1X0NKX6"/>
<evidence type="ECO:0000256" key="4">
    <source>
        <dbReference type="ARBA" id="ARBA00022670"/>
    </source>
</evidence>
<proteinExistence type="inferred from homology"/>
<feature type="binding site" evidence="16">
    <location>
        <position position="242"/>
    </location>
    <ligand>
        <name>Zn(2+)</name>
        <dbReference type="ChEBI" id="CHEBI:29105"/>
        <note>catalytic</note>
    </ligand>
</feature>
<keyword evidence="5 16" id="KW-0479">Metal-binding</keyword>
<keyword evidence="20" id="KW-1185">Reference proteome</keyword>
<gene>
    <name evidence="19" type="ORF">TM35_000362060</name>
</gene>
<evidence type="ECO:0000256" key="8">
    <source>
        <dbReference type="ARBA" id="ARBA00022833"/>
    </source>
</evidence>
<feature type="compositionally biased region" description="Polar residues" evidence="18">
    <location>
        <begin position="678"/>
        <end position="703"/>
    </location>
</feature>
<dbReference type="Gene3D" id="2.10.55.10">
    <property type="entry name" value="Leishmanolysin domain 3"/>
    <property type="match status" value="1"/>
</dbReference>
<comment type="caution">
    <text evidence="19">The sequence shown here is derived from an EMBL/GenBank/DDBJ whole genome shotgun (WGS) entry which is preliminary data.</text>
</comment>
<comment type="subcellular location">
    <subcellularLocation>
        <location evidence="2">Membrane</location>
    </subcellularLocation>
</comment>
<dbReference type="Pfam" id="PF01457">
    <property type="entry name" value="Peptidase_M8"/>
    <property type="match status" value="2"/>
</dbReference>
<evidence type="ECO:0000256" key="13">
    <source>
        <dbReference type="ARBA" id="ARBA00023157"/>
    </source>
</evidence>
<dbReference type="PRINTS" id="PR00782">
    <property type="entry name" value="LSHMANOLYSIN"/>
</dbReference>
<evidence type="ECO:0000256" key="1">
    <source>
        <dbReference type="ARBA" id="ARBA00001249"/>
    </source>
</evidence>
<evidence type="ECO:0000256" key="6">
    <source>
        <dbReference type="ARBA" id="ARBA00022729"/>
    </source>
</evidence>
<dbReference type="Gene3D" id="2.30.34.10">
    <property type="entry name" value="Leishmanolysin domain 4"/>
    <property type="match status" value="1"/>
</dbReference>
<keyword evidence="4 17" id="KW-0645">Protease</keyword>
<keyword evidence="14" id="KW-0325">Glycoprotein</keyword>
<dbReference type="VEuPathDB" id="TriTrypDB:TM35_000362060"/>
<keyword evidence="8 16" id="KW-0862">Zinc</keyword>
<dbReference type="GO" id="GO:0007155">
    <property type="term" value="P:cell adhesion"/>
    <property type="evidence" value="ECO:0007669"/>
    <property type="project" value="UniProtKB-KW"/>
</dbReference>
<dbReference type="SUPFAM" id="SSF55486">
    <property type="entry name" value="Metalloproteases ('zincins'), catalytic domain"/>
    <property type="match status" value="2"/>
</dbReference>
<keyword evidence="10 16" id="KW-0482">Metalloprotease</keyword>
<evidence type="ECO:0000256" key="5">
    <source>
        <dbReference type="ARBA" id="ARBA00022723"/>
    </source>
</evidence>
<dbReference type="InterPro" id="IPR001577">
    <property type="entry name" value="Peptidase_M8"/>
</dbReference>
<evidence type="ECO:0000256" key="2">
    <source>
        <dbReference type="ARBA" id="ARBA00004370"/>
    </source>
</evidence>
<dbReference type="GO" id="GO:0006508">
    <property type="term" value="P:proteolysis"/>
    <property type="evidence" value="ECO:0007669"/>
    <property type="project" value="UniProtKB-KW"/>
</dbReference>
<dbReference type="GO" id="GO:0004222">
    <property type="term" value="F:metalloendopeptidase activity"/>
    <property type="evidence" value="ECO:0007669"/>
    <property type="project" value="UniProtKB-UniRule"/>
</dbReference>
<sequence length="770" mass="84042">MRRLFLFAPLLLLYCTLVTLAVTEQHRCMFHKVSTELGTTYDVSKHETLRTLNSTSTAGTLQTTRTNPPNREELPSGWESIRIKLVSDRLKKGEHHCSGKGDSKTIKTVLKKDFTCTDHDALTPEKEEILVKKILPEAIKLHEERLFVKRLSGPIIVPQFSNKNGLCFKFIPEEQKTRNFSGADMVLFAAAEPTPEGTFAWAATCATLGRNGRPVVGIINYGPRYIVATPQRVRVAAHEIAHALGFNFELMKMDRLVGKADSLRDKEDVFVVSTENTRREAMEHYKCNSAEGMELQGVTIVQVGQRAKAAAILAQVASVQEEYELGESHSNVMDDPLTGEESVGSVVQERRGEEGSSAAKFTENVHHSSNVWLKSRSLYGQTAMMASEPSSECTPGEDGEVAGGKQCIVEAPVFISNHKGKMTRSHWSRRIAKDELMVDLVGAGYYTAITMGAFADLGYYKVNWTMAEQMSWGNNSGCGLLEDKCVEGGSTKFPDMFCTTKSGDIPESLQCTSDRQSMGRCSSIGANPVKNDLPVGFRYFSDSKTVGSEESEEMDYCPFVKALPQKSCISVEKSNNMPGSKIGMNSRCVEGKELKTKDDAAVGAVCVEVSCKFNKVIVRYSGNDKWYSCPEGTNLTVNGSVLQGKIVCPKYADVCNTINKTLDESQGPATDPDPVKAIQTSQPEVTEATGTARPSESDGNQEVTAPVVQNEASTATESNRSETKEESNTSSVSGQNNNIVAGKGIDGSFKASVFASVMFVFLTLSVIMAP</sequence>
<feature type="binding site" evidence="16">
    <location>
        <position position="238"/>
    </location>
    <ligand>
        <name>Zn(2+)</name>
        <dbReference type="ChEBI" id="CHEBI:29105"/>
        <note>catalytic</note>
    </ligand>
</feature>
<keyword evidence="9" id="KW-0130">Cell adhesion</keyword>